<keyword evidence="1" id="KW-0732">Signal</keyword>
<sequence>MQWLTITCISFMLTGVYGILSCYKYCHYCFKGHLEHSIEGAPLEATLFVLRPPIKSKFLPFSESSQSDFEQPSFKALGLNGAKSVCRVGCMCGDVQ</sequence>
<protein>
    <submittedName>
        <fullName evidence="2">Putative secreted protein</fullName>
    </submittedName>
</protein>
<dbReference type="EMBL" id="GIFC01005268">
    <property type="protein sequence ID" value="MXU87351.1"/>
    <property type="molecule type" value="Transcribed_RNA"/>
</dbReference>
<feature type="chain" id="PRO_5025463269" evidence="1">
    <location>
        <begin position="19"/>
        <end position="96"/>
    </location>
</feature>
<name>A0A6B0UAB6_IXORI</name>
<reference evidence="2" key="1">
    <citation type="submission" date="2019-12" db="EMBL/GenBank/DDBJ databases">
        <title>An insight into the sialome of adult female Ixodes ricinus ticks feeding for 6 days.</title>
        <authorList>
            <person name="Perner J."/>
            <person name="Ribeiro J.M.C."/>
        </authorList>
    </citation>
    <scope>NUCLEOTIDE SEQUENCE</scope>
    <source>
        <strain evidence="2">Semi-engorged</strain>
        <tissue evidence="2">Salivary glands</tissue>
    </source>
</reference>
<evidence type="ECO:0000313" key="2">
    <source>
        <dbReference type="EMBL" id="MXU87351.1"/>
    </source>
</evidence>
<accession>A0A6B0UAB6</accession>
<organism evidence="2">
    <name type="scientific">Ixodes ricinus</name>
    <name type="common">Common tick</name>
    <name type="synonym">Acarus ricinus</name>
    <dbReference type="NCBI Taxonomy" id="34613"/>
    <lineage>
        <taxon>Eukaryota</taxon>
        <taxon>Metazoa</taxon>
        <taxon>Ecdysozoa</taxon>
        <taxon>Arthropoda</taxon>
        <taxon>Chelicerata</taxon>
        <taxon>Arachnida</taxon>
        <taxon>Acari</taxon>
        <taxon>Parasitiformes</taxon>
        <taxon>Ixodida</taxon>
        <taxon>Ixodoidea</taxon>
        <taxon>Ixodidae</taxon>
        <taxon>Ixodinae</taxon>
        <taxon>Ixodes</taxon>
    </lineage>
</organism>
<feature type="signal peptide" evidence="1">
    <location>
        <begin position="1"/>
        <end position="18"/>
    </location>
</feature>
<evidence type="ECO:0000256" key="1">
    <source>
        <dbReference type="SAM" id="SignalP"/>
    </source>
</evidence>
<proteinExistence type="predicted"/>
<dbReference type="AlphaFoldDB" id="A0A6B0UAB6"/>